<evidence type="ECO:0000313" key="3">
    <source>
        <dbReference type="Proteomes" id="UP000826254"/>
    </source>
</evidence>
<organism evidence="2 3">
    <name type="scientific">Halobaculum magnesiiphilum</name>
    <dbReference type="NCBI Taxonomy" id="1017351"/>
    <lineage>
        <taxon>Archaea</taxon>
        <taxon>Methanobacteriati</taxon>
        <taxon>Methanobacteriota</taxon>
        <taxon>Stenosarchaea group</taxon>
        <taxon>Halobacteria</taxon>
        <taxon>Halobacteriales</taxon>
        <taxon>Haloferacaceae</taxon>
        <taxon>Halobaculum</taxon>
    </lineage>
</organism>
<accession>A0A8T8WID7</accession>
<dbReference type="Proteomes" id="UP000826254">
    <property type="component" value="Plasmid unnamed2"/>
</dbReference>
<proteinExistence type="predicted"/>
<reference evidence="2 3" key="1">
    <citation type="journal article" date="2021" name="Int. J. Syst. Evol. Microbiol.">
        <title>Halobaculum halophilum sp. nov. and Halobaculum salinum sp. nov., isolated from salt lake and saline soil.</title>
        <authorList>
            <person name="Cui H.L."/>
            <person name="Shi X.W."/>
            <person name="Yin X.M."/>
            <person name="Yang X.Y."/>
            <person name="Hou J."/>
            <person name="Zhu L."/>
        </authorList>
    </citation>
    <scope>NUCLEOTIDE SEQUENCE [LARGE SCALE GENOMIC DNA]</scope>
    <source>
        <strain evidence="2 3">NBRC 109044</strain>
    </source>
</reference>
<dbReference type="EMBL" id="CP081960">
    <property type="protein sequence ID" value="QZP39556.1"/>
    <property type="molecule type" value="Genomic_DNA"/>
</dbReference>
<dbReference type="Pfam" id="PF18545">
    <property type="entry name" value="HalOD1"/>
    <property type="match status" value="1"/>
</dbReference>
<dbReference type="GeneID" id="67180174"/>
<protein>
    <recommendedName>
        <fullName evidence="1">Halobacterial output domain-containing protein</fullName>
    </recommendedName>
</protein>
<dbReference type="KEGG" id="hmp:K6T50_18490"/>
<keyword evidence="3" id="KW-1185">Reference proteome</keyword>
<dbReference type="InterPro" id="IPR040624">
    <property type="entry name" value="HalOD1"/>
</dbReference>
<dbReference type="AlphaFoldDB" id="A0A8T8WID7"/>
<evidence type="ECO:0000313" key="2">
    <source>
        <dbReference type="EMBL" id="QZP39556.1"/>
    </source>
</evidence>
<keyword evidence="2" id="KW-0614">Plasmid</keyword>
<feature type="domain" description="Halobacterial output" evidence="1">
    <location>
        <begin position="31"/>
        <end position="106"/>
    </location>
</feature>
<gene>
    <name evidence="2" type="ORF">K6T50_18490</name>
</gene>
<dbReference type="RefSeq" id="WP_222609305.1">
    <property type="nucleotide sequence ID" value="NZ_CP081960.1"/>
</dbReference>
<sequence>MSERNDSDPTTGKQTEYHVVEQRAYDPADGSDLTTVIIEAVATADGVEKTSIREPPLYEVVDIAAVKDALFGGTEPNIRGATGSSFDFEYRRYRITVRGDGWVQVAEPAQG</sequence>
<evidence type="ECO:0000259" key="1">
    <source>
        <dbReference type="Pfam" id="PF18545"/>
    </source>
</evidence>
<name>A0A8T8WID7_9EURY</name>
<geneLocation type="plasmid" evidence="2 3">
    <name>unnamed2</name>
</geneLocation>